<sequence length="53" mass="5796">MIITLTPAQWESLASLVTQGRMAQVALGLPTEIVNSDQRIEIADDEVVIELTD</sequence>
<evidence type="ECO:0000313" key="1">
    <source>
        <dbReference type="EMBL" id="GAG83848.1"/>
    </source>
</evidence>
<name>X1BIB9_9ZZZZ</name>
<dbReference type="EMBL" id="BART01010006">
    <property type="protein sequence ID" value="GAG83848.1"/>
    <property type="molecule type" value="Genomic_DNA"/>
</dbReference>
<accession>X1BIB9</accession>
<reference evidence="1" key="1">
    <citation type="journal article" date="2014" name="Front. Microbiol.">
        <title>High frequency of phylogenetically diverse reductive dehalogenase-homologous genes in deep subseafloor sedimentary metagenomes.</title>
        <authorList>
            <person name="Kawai M."/>
            <person name="Futagami T."/>
            <person name="Toyoda A."/>
            <person name="Takaki Y."/>
            <person name="Nishi S."/>
            <person name="Hori S."/>
            <person name="Arai W."/>
            <person name="Tsubouchi T."/>
            <person name="Morono Y."/>
            <person name="Uchiyama I."/>
            <person name="Ito T."/>
            <person name="Fujiyama A."/>
            <person name="Inagaki F."/>
            <person name="Takami H."/>
        </authorList>
    </citation>
    <scope>NUCLEOTIDE SEQUENCE</scope>
    <source>
        <strain evidence="1">Expedition CK06-06</strain>
    </source>
</reference>
<gene>
    <name evidence="1" type="ORF">S01H4_21964</name>
</gene>
<protein>
    <submittedName>
        <fullName evidence="1">Uncharacterized protein</fullName>
    </submittedName>
</protein>
<organism evidence="1">
    <name type="scientific">marine sediment metagenome</name>
    <dbReference type="NCBI Taxonomy" id="412755"/>
    <lineage>
        <taxon>unclassified sequences</taxon>
        <taxon>metagenomes</taxon>
        <taxon>ecological metagenomes</taxon>
    </lineage>
</organism>
<comment type="caution">
    <text evidence="1">The sequence shown here is derived from an EMBL/GenBank/DDBJ whole genome shotgun (WGS) entry which is preliminary data.</text>
</comment>
<proteinExistence type="predicted"/>
<dbReference type="AlphaFoldDB" id="X1BIB9"/>